<dbReference type="RefSeq" id="WP_188788174.1">
    <property type="nucleotide sequence ID" value="NZ_BMOC01000021.1"/>
</dbReference>
<comment type="function">
    <text evidence="6">Part of the Rad50/Mre11 complex, which is involved in the early steps of DNA double-strand break (DSB) repair. Rad50 controls the balance between DNA end bridging and DNA resection via ATP-dependent structural rearrangements of the Rad50/Mre11 complex.</text>
</comment>
<dbReference type="GO" id="GO:0005524">
    <property type="term" value="F:ATP binding"/>
    <property type="evidence" value="ECO:0007669"/>
    <property type="project" value="UniProtKB-UniRule"/>
</dbReference>
<dbReference type="PANTHER" id="PTHR32114">
    <property type="entry name" value="ABC TRANSPORTER ABCH.3"/>
    <property type="match status" value="1"/>
</dbReference>
<reference evidence="9" key="1">
    <citation type="journal article" date="2014" name="Int. J. Syst. Evol. Microbiol.">
        <title>Complete genome sequence of Corynebacterium casei LMG S-19264T (=DSM 44701T), isolated from a smear-ripened cheese.</title>
        <authorList>
            <consortium name="US DOE Joint Genome Institute (JGI-PGF)"/>
            <person name="Walter F."/>
            <person name="Albersmeier A."/>
            <person name="Kalinowski J."/>
            <person name="Ruckert C."/>
        </authorList>
    </citation>
    <scope>NUCLEOTIDE SEQUENCE</scope>
    <source>
        <strain evidence="9">JCM 14359</strain>
    </source>
</reference>
<evidence type="ECO:0000259" key="8">
    <source>
        <dbReference type="Pfam" id="PF02463"/>
    </source>
</evidence>
<dbReference type="AlphaFoldDB" id="A0A830EKT4"/>
<comment type="cofactor">
    <cofactor evidence="6">
        <name>Zn(2+)</name>
        <dbReference type="ChEBI" id="CHEBI:29105"/>
    </cofactor>
    <text evidence="6">Binds 1 zinc ion per homodimer.</text>
</comment>
<evidence type="ECO:0000256" key="3">
    <source>
        <dbReference type="ARBA" id="ARBA00023054"/>
    </source>
</evidence>
<evidence type="ECO:0000256" key="5">
    <source>
        <dbReference type="ARBA" id="ARBA00049666"/>
    </source>
</evidence>
<feature type="binding site" evidence="6">
    <location>
        <begin position="32"/>
        <end position="38"/>
    </location>
    <ligand>
        <name>ATP</name>
        <dbReference type="ChEBI" id="CHEBI:30616"/>
    </ligand>
</feature>
<keyword evidence="6" id="KW-0067">ATP-binding</keyword>
<comment type="domain">
    <text evidence="6">The two conserved Cys that bind zinc constitute the zinc-hook, which separates the large intramolecular coiled coil regions. The 2 Cys residues coordinate one molecule of zinc with the help of the 2 Cys residues of the zinc-hook of another Rad50 molecule, thereby forming a V-shaped homodimer.</text>
</comment>
<evidence type="ECO:0000256" key="1">
    <source>
        <dbReference type="ARBA" id="ARBA00022763"/>
    </source>
</evidence>
<feature type="region of interest" description="Disordered" evidence="7">
    <location>
        <begin position="487"/>
        <end position="574"/>
    </location>
</feature>
<name>A0A830EKT4_9EURY</name>
<dbReference type="GO" id="GO:0008270">
    <property type="term" value="F:zinc ion binding"/>
    <property type="evidence" value="ECO:0007669"/>
    <property type="project" value="UniProtKB-UniRule"/>
</dbReference>
<reference evidence="9" key="2">
    <citation type="submission" date="2020-09" db="EMBL/GenBank/DDBJ databases">
        <authorList>
            <person name="Sun Q."/>
            <person name="Ohkuma M."/>
        </authorList>
    </citation>
    <scope>NUCLEOTIDE SEQUENCE</scope>
    <source>
        <strain evidence="9">JCM 14359</strain>
    </source>
</reference>
<evidence type="ECO:0000256" key="6">
    <source>
        <dbReference type="HAMAP-Rule" id="MF_00449"/>
    </source>
</evidence>
<comment type="caution">
    <text evidence="6">Lacks conserved residue(s) required for the propagation of feature annotation.</text>
</comment>
<dbReference type="InterPro" id="IPR003395">
    <property type="entry name" value="RecF/RecN/SMC_N"/>
</dbReference>
<gene>
    <name evidence="6" type="primary">rad50</name>
    <name evidence="9" type="ORF">GCM10008995_26280</name>
</gene>
<feature type="binding site" evidence="6">
    <location>
        <position position="137"/>
    </location>
    <ligand>
        <name>ATP</name>
        <dbReference type="ChEBI" id="CHEBI:30616"/>
    </ligand>
</feature>
<keyword evidence="6" id="KW-0547">Nucleotide-binding</keyword>
<dbReference type="EMBL" id="BMOC01000021">
    <property type="protein sequence ID" value="GGJ15207.1"/>
    <property type="molecule type" value="Genomic_DNA"/>
</dbReference>
<feature type="compositionally biased region" description="Basic and acidic residues" evidence="7">
    <location>
        <begin position="487"/>
        <end position="501"/>
    </location>
</feature>
<feature type="binding site" evidence="6">
    <location>
        <position position="459"/>
    </location>
    <ligand>
        <name>Zn(2+)</name>
        <dbReference type="ChEBI" id="CHEBI:29105"/>
    </ligand>
</feature>
<dbReference type="NCBIfam" id="NF002572">
    <property type="entry name" value="PRK02224.1"/>
    <property type="match status" value="1"/>
</dbReference>
<feature type="coiled-coil region" evidence="6">
    <location>
        <begin position="201"/>
        <end position="294"/>
    </location>
</feature>
<dbReference type="OrthoDB" id="25344at2157"/>
<keyword evidence="10" id="KW-1185">Reference proteome</keyword>
<feature type="domain" description="RecF/RecN/SMC N-terminal" evidence="8">
    <location>
        <begin position="4"/>
        <end position="873"/>
    </location>
</feature>
<sequence>MRFERLRLRNFKPYADAELDLRDGVTVIHGLNGSGKSSLLEACFFALYGARALDDTLEEVVTTGADEAEVTLGFVHDGDAYEITRDLRRSGDRISTTTCTLDGPDVAVDGARDVRAFVTDRLRMDAEAFVNCAYVRQGEVNKLINATPTQRQDIIDDLLQLGKLEEYRDRAGQARLGVEDVLNRKRELLSDRESRIEAKEEAGLHERLNELETELAAVDDDIERFEENRDRAEETLADAEAVLSTYEERTAEIDDLDDDIEELEATIKDDESTREELKTELVETGDQVDELRSQVTVVLDESDLDAAGAADLAADAIEARRDALDADEASIREDLQDARKRRTMLSNQAANLEERADELDSRAEEARHRADEAEASAVDADDRAAEYGDELKQIDNEIESLRERFDDAPVDPGEAATYRESIQADLDDAKQSATEARTELESARNRLEEAEALRAEGKCPECGQPVEGSPHVAAIDDHAERVADLKAETQDADKRREELTDRLATAESLADAASEIEERREKRSLIEDRVADAEEAANDHRTKAASIREDAAEYASEADEKRAAAETQSEAAAGAAEQVASLEADLESVATAADRLDRVADLHAEVEAAESRIDRLRERRTEIAERNDERRAFLAEKRERRRELADAIDESRIETAEANRSEAESYLERVAEKLADLRGRRDEIQTQIGGVNGELSNLEDLREERAEVADRVADLESLHAEVATLETTYTDLRAELRKRNVETLERMLNETFELVYGNDAYARIRLDDEYGLTVFQKDGTALEPGQLSGGERALFNLSLRCAIYRLLAEGIEGAAPMPPLILDEPTVFLDSGHVSRLVDLVEEMRTLGVAQILIVSHDDELVAAADDLVTVEKDPTTNRSSVRRHDDAALIAAELGADD</sequence>
<accession>A0A830EKT4</accession>
<proteinExistence type="inferred from homology"/>
<keyword evidence="4 6" id="KW-0234">DNA repair</keyword>
<dbReference type="InterPro" id="IPR022982">
    <property type="entry name" value="Rad50_ATPase_archaeal"/>
</dbReference>
<dbReference type="GO" id="GO:0006302">
    <property type="term" value="P:double-strand break repair"/>
    <property type="evidence" value="ECO:0007669"/>
    <property type="project" value="UniProtKB-UniRule"/>
</dbReference>
<feature type="compositionally biased region" description="Basic and acidic residues" evidence="7">
    <location>
        <begin position="516"/>
        <end position="551"/>
    </location>
</feature>
<dbReference type="InterPro" id="IPR027417">
    <property type="entry name" value="P-loop_NTPase"/>
</dbReference>
<dbReference type="NCBIfam" id="NF041035">
    <property type="entry name" value="Rad50_Halo"/>
    <property type="match status" value="1"/>
</dbReference>
<keyword evidence="6" id="KW-0479">Metal-binding</keyword>
<protein>
    <recommendedName>
        <fullName evidence="6">DNA double-strand break repair Rad50 ATPase</fullName>
    </recommendedName>
</protein>
<evidence type="ECO:0000256" key="7">
    <source>
        <dbReference type="SAM" id="MobiDB-lite"/>
    </source>
</evidence>
<evidence type="ECO:0000256" key="4">
    <source>
        <dbReference type="ARBA" id="ARBA00023204"/>
    </source>
</evidence>
<comment type="similarity">
    <text evidence="6">Belongs to the SMC family. RAD50 subfamily.</text>
</comment>
<feature type="region of interest" description="Disordered" evidence="7">
    <location>
        <begin position="346"/>
        <end position="380"/>
    </location>
</feature>
<evidence type="ECO:0000256" key="2">
    <source>
        <dbReference type="ARBA" id="ARBA00022801"/>
    </source>
</evidence>
<dbReference type="InterPro" id="IPR053480">
    <property type="entry name" value="DSB_repair_ATPase"/>
</dbReference>
<feature type="binding site" evidence="6">
    <location>
        <position position="12"/>
    </location>
    <ligand>
        <name>ATP</name>
        <dbReference type="ChEBI" id="CHEBI:30616"/>
    </ligand>
</feature>
<evidence type="ECO:0000313" key="9">
    <source>
        <dbReference type="EMBL" id="GGJ15207.1"/>
    </source>
</evidence>
<feature type="coiled-coil region" evidence="6">
    <location>
        <begin position="599"/>
        <end position="735"/>
    </location>
</feature>
<dbReference type="HAMAP" id="MF_00449">
    <property type="entry name" value="RAD50"/>
    <property type="match status" value="1"/>
</dbReference>
<dbReference type="SUPFAM" id="SSF57997">
    <property type="entry name" value="Tropomyosin"/>
    <property type="match status" value="1"/>
</dbReference>
<keyword evidence="3 6" id="KW-0175">Coiled coil</keyword>
<feature type="compositionally biased region" description="Low complexity" evidence="7">
    <location>
        <begin position="565"/>
        <end position="574"/>
    </location>
</feature>
<dbReference type="Pfam" id="PF02463">
    <property type="entry name" value="SMC_N"/>
    <property type="match status" value="1"/>
</dbReference>
<keyword evidence="1 6" id="KW-0227">DNA damage</keyword>
<organism evidence="9 10">
    <name type="scientific">Halobellus salinus</name>
    <dbReference type="NCBI Taxonomy" id="931585"/>
    <lineage>
        <taxon>Archaea</taxon>
        <taxon>Methanobacteriati</taxon>
        <taxon>Methanobacteriota</taxon>
        <taxon>Stenosarchaea group</taxon>
        <taxon>Halobacteria</taxon>
        <taxon>Halobacteriales</taxon>
        <taxon>Haloferacaceae</taxon>
        <taxon>Halobellus</taxon>
    </lineage>
</organism>
<dbReference type="Gene3D" id="3.40.50.300">
    <property type="entry name" value="P-loop containing nucleotide triphosphate hydrolases"/>
    <property type="match status" value="2"/>
</dbReference>
<dbReference type="Gene3D" id="1.10.287.510">
    <property type="entry name" value="Helix hairpin bin"/>
    <property type="match status" value="1"/>
</dbReference>
<comment type="similarity">
    <text evidence="5">Belongs to the Sph1/Sph2 family.</text>
</comment>
<keyword evidence="2 6" id="KW-0378">Hydrolase</keyword>
<dbReference type="SUPFAM" id="SSF52540">
    <property type="entry name" value="P-loop containing nucleoside triphosphate hydrolases"/>
    <property type="match status" value="1"/>
</dbReference>
<dbReference type="PANTHER" id="PTHR32114:SF2">
    <property type="entry name" value="ABC TRANSPORTER ABCH.3"/>
    <property type="match status" value="1"/>
</dbReference>
<dbReference type="GO" id="GO:0016887">
    <property type="term" value="F:ATP hydrolysis activity"/>
    <property type="evidence" value="ECO:0007669"/>
    <property type="project" value="UniProtKB-UniRule"/>
</dbReference>
<evidence type="ECO:0000313" key="10">
    <source>
        <dbReference type="Proteomes" id="UP000653099"/>
    </source>
</evidence>
<dbReference type="Proteomes" id="UP000653099">
    <property type="component" value="Unassembled WGS sequence"/>
</dbReference>
<dbReference type="SUPFAM" id="SSF75712">
    <property type="entry name" value="Rad50 coiled-coil Zn hook"/>
    <property type="match status" value="1"/>
</dbReference>
<feature type="compositionally biased region" description="Basic and acidic residues" evidence="7">
    <location>
        <begin position="352"/>
        <end position="372"/>
    </location>
</feature>
<comment type="subunit">
    <text evidence="6">Homodimer. Forms a heterotetramer composed of two Mre11 subunits and two Rad50 subunits.</text>
</comment>
<keyword evidence="6" id="KW-0862">Zinc</keyword>
<feature type="binding site" evidence="6">
    <location>
        <position position="462"/>
    </location>
    <ligand>
        <name>Zn(2+)</name>
        <dbReference type="ChEBI" id="CHEBI:29105"/>
    </ligand>
</feature>
<comment type="caution">
    <text evidence="9">The sequence shown here is derived from an EMBL/GenBank/DDBJ whole genome shotgun (WGS) entry which is preliminary data.</text>
</comment>